<dbReference type="Proteomes" id="UP000184231">
    <property type="component" value="Unassembled WGS sequence"/>
</dbReference>
<dbReference type="AlphaFoldDB" id="A0A1M6MD39"/>
<name>A0A1M6MD39_9FLAO</name>
<evidence type="ECO:0000313" key="2">
    <source>
        <dbReference type="Proteomes" id="UP000184231"/>
    </source>
</evidence>
<keyword evidence="2" id="KW-1185">Reference proteome</keyword>
<reference evidence="1 2" key="1">
    <citation type="submission" date="2016-11" db="EMBL/GenBank/DDBJ databases">
        <authorList>
            <person name="Jaros S."/>
            <person name="Januszkiewicz K."/>
            <person name="Wedrychowicz H."/>
        </authorList>
    </citation>
    <scope>NUCLEOTIDE SEQUENCE [LARGE SCALE GENOMIC DNA]</scope>
    <source>
        <strain evidence="1 2">CGMCC 1.8863</strain>
    </source>
</reference>
<protein>
    <submittedName>
        <fullName evidence="1">Uncharacterized protein</fullName>
    </submittedName>
</protein>
<accession>A0A1M6MD39</accession>
<proteinExistence type="predicted"/>
<organism evidence="1 2">
    <name type="scientific">Arenibacter nanhaiticus</name>
    <dbReference type="NCBI Taxonomy" id="558155"/>
    <lineage>
        <taxon>Bacteria</taxon>
        <taxon>Pseudomonadati</taxon>
        <taxon>Bacteroidota</taxon>
        <taxon>Flavobacteriia</taxon>
        <taxon>Flavobacteriales</taxon>
        <taxon>Flavobacteriaceae</taxon>
        <taxon>Arenibacter</taxon>
    </lineage>
</organism>
<gene>
    <name evidence="1" type="ORF">SAMN04487911_14016</name>
</gene>
<dbReference type="OrthoDB" id="1451930at2"/>
<dbReference type="EMBL" id="FQYX01000040">
    <property type="protein sequence ID" value="SHJ81329.1"/>
    <property type="molecule type" value="Genomic_DNA"/>
</dbReference>
<evidence type="ECO:0000313" key="1">
    <source>
        <dbReference type="EMBL" id="SHJ81329.1"/>
    </source>
</evidence>
<dbReference type="RefSeq" id="WP_072765854.1">
    <property type="nucleotide sequence ID" value="NZ_FQYX01000040.1"/>
</dbReference>
<sequence length="66" mass="7921">MNKKQIMVKLLGKEKGYYKIAFPNLKIPVEVDENLYRKMRHSREFQFFKGKDLEFASKKPENELAK</sequence>